<dbReference type="InterPro" id="IPR006311">
    <property type="entry name" value="TAT_signal"/>
</dbReference>
<dbReference type="AlphaFoldDB" id="A0A2X0IUY9"/>
<dbReference type="InterPro" id="IPR050490">
    <property type="entry name" value="Bact_solute-bd_prot1"/>
</dbReference>
<sequence>MSSHTISRRGLLAGAGAIGAGLALSGCATTTSRAGSAQQGGAITLQSDLSSPLAEKAMQALVAAYNKQSKYTVNLNTVAATTYQPLLPTYLTSANPPDIYTWYAGHDAAHYASKGLLLDVGGAWSTMGNYQPALKALSTDATGKKIFVPTDYYWWGVFYRKSQFAKWGLSEPKTWSDFLNACATIKSKGVTPIGLGAGTGNAWVAAAWFDYFDIRLNGADFHRALLQGQHSFTDRRVVDVFTTWKQVLPYFDPNGTAVTWQEASNQLLQGQTAMLLTGTFFADAVPKGSIDDLDFFKFPVIDPSVPDAEEAPTDGLFASSKTHNAAAVLDFMTWMATPAAQNLWTATSSGTVIPANPQATAPSTPLVQKGKAMLDAADQLTQFFNRDSSDALQNTANTALINFIQNPGQLTSILSTWQSQAEQVWKTA</sequence>
<dbReference type="Proteomes" id="UP000248889">
    <property type="component" value="Unassembled WGS sequence"/>
</dbReference>
<gene>
    <name evidence="1" type="ORF">DN069_02485</name>
</gene>
<accession>A0A2X0IUY9</accession>
<dbReference type="PANTHER" id="PTHR43649">
    <property type="entry name" value="ARABINOSE-BINDING PROTEIN-RELATED"/>
    <property type="match status" value="1"/>
</dbReference>
<dbReference type="Gene3D" id="3.40.190.10">
    <property type="entry name" value="Periplasmic binding protein-like II"/>
    <property type="match status" value="2"/>
</dbReference>
<dbReference type="SUPFAM" id="SSF53850">
    <property type="entry name" value="Periplasmic binding protein-like II"/>
    <property type="match status" value="1"/>
</dbReference>
<dbReference type="OrthoDB" id="8663148at2"/>
<name>A0A2X0IUY9_9ACTN</name>
<organism evidence="1 2">
    <name type="scientific">Streptacidiphilus pinicola</name>
    <dbReference type="NCBI Taxonomy" id="2219663"/>
    <lineage>
        <taxon>Bacteria</taxon>
        <taxon>Bacillati</taxon>
        <taxon>Actinomycetota</taxon>
        <taxon>Actinomycetes</taxon>
        <taxon>Kitasatosporales</taxon>
        <taxon>Streptomycetaceae</taxon>
        <taxon>Streptacidiphilus</taxon>
    </lineage>
</organism>
<protein>
    <submittedName>
        <fullName evidence="1">Carbohydrate ABC transporter substrate-binding protein</fullName>
    </submittedName>
</protein>
<dbReference type="EMBL" id="QKYN01000009">
    <property type="protein sequence ID" value="RAG87211.1"/>
    <property type="molecule type" value="Genomic_DNA"/>
</dbReference>
<proteinExistence type="predicted"/>
<dbReference type="RefSeq" id="WP_111499077.1">
    <property type="nucleotide sequence ID" value="NZ_QKYN01000009.1"/>
</dbReference>
<dbReference type="PROSITE" id="PS51318">
    <property type="entry name" value="TAT"/>
    <property type="match status" value="1"/>
</dbReference>
<comment type="caution">
    <text evidence="1">The sequence shown here is derived from an EMBL/GenBank/DDBJ whole genome shotgun (WGS) entry which is preliminary data.</text>
</comment>
<keyword evidence="2" id="KW-1185">Reference proteome</keyword>
<dbReference type="InterPro" id="IPR006059">
    <property type="entry name" value="SBP"/>
</dbReference>
<evidence type="ECO:0000313" key="1">
    <source>
        <dbReference type="EMBL" id="RAG87211.1"/>
    </source>
</evidence>
<evidence type="ECO:0000313" key="2">
    <source>
        <dbReference type="Proteomes" id="UP000248889"/>
    </source>
</evidence>
<reference evidence="1 2" key="1">
    <citation type="submission" date="2018-06" db="EMBL/GenBank/DDBJ databases">
        <title>Streptacidiphilus pinicola sp. nov., isolated from pine grove soil.</title>
        <authorList>
            <person name="Roh S.G."/>
            <person name="Park S."/>
            <person name="Kim M.-K."/>
            <person name="Yun B.-R."/>
            <person name="Park J."/>
            <person name="Kim M.J."/>
            <person name="Kim Y.S."/>
            <person name="Kim S.B."/>
        </authorList>
    </citation>
    <scope>NUCLEOTIDE SEQUENCE [LARGE SCALE GENOMIC DNA]</scope>
    <source>
        <strain evidence="1 2">MMS16-CNU450</strain>
    </source>
</reference>
<dbReference type="Pfam" id="PF01547">
    <property type="entry name" value="SBP_bac_1"/>
    <property type="match status" value="1"/>
</dbReference>
<dbReference type="PANTHER" id="PTHR43649:SF14">
    <property type="entry name" value="BLR3389 PROTEIN"/>
    <property type="match status" value="1"/>
</dbReference>